<feature type="coiled-coil region" evidence="2">
    <location>
        <begin position="1090"/>
        <end position="1163"/>
    </location>
</feature>
<dbReference type="EMBL" id="JAHXZJ010002609">
    <property type="protein sequence ID" value="KAH0539427.1"/>
    <property type="molecule type" value="Genomic_DNA"/>
</dbReference>
<feature type="region of interest" description="Disordered" evidence="3">
    <location>
        <begin position="399"/>
        <end position="421"/>
    </location>
</feature>
<proteinExistence type="predicted"/>
<feature type="compositionally biased region" description="Polar residues" evidence="3">
    <location>
        <begin position="559"/>
        <end position="569"/>
    </location>
</feature>
<evidence type="ECO:0000313" key="5">
    <source>
        <dbReference type="Proteomes" id="UP000826195"/>
    </source>
</evidence>
<feature type="region of interest" description="Disordered" evidence="3">
    <location>
        <begin position="307"/>
        <end position="326"/>
    </location>
</feature>
<evidence type="ECO:0008006" key="6">
    <source>
        <dbReference type="Google" id="ProtNLM"/>
    </source>
</evidence>
<feature type="compositionally biased region" description="Pro residues" evidence="3">
    <location>
        <begin position="1276"/>
        <end position="1289"/>
    </location>
</feature>
<feature type="coiled-coil region" evidence="2">
    <location>
        <begin position="935"/>
        <end position="1054"/>
    </location>
</feature>
<organism evidence="4 5">
    <name type="scientific">Cotesia glomerata</name>
    <name type="common">Lepidopteran parasitic wasp</name>
    <name type="synonym">Apanteles glomeratus</name>
    <dbReference type="NCBI Taxonomy" id="32391"/>
    <lineage>
        <taxon>Eukaryota</taxon>
        <taxon>Metazoa</taxon>
        <taxon>Ecdysozoa</taxon>
        <taxon>Arthropoda</taxon>
        <taxon>Hexapoda</taxon>
        <taxon>Insecta</taxon>
        <taxon>Pterygota</taxon>
        <taxon>Neoptera</taxon>
        <taxon>Endopterygota</taxon>
        <taxon>Hymenoptera</taxon>
        <taxon>Apocrita</taxon>
        <taxon>Ichneumonoidea</taxon>
        <taxon>Braconidae</taxon>
        <taxon>Microgastrinae</taxon>
        <taxon>Cotesia</taxon>
    </lineage>
</organism>
<dbReference type="InterPro" id="IPR051500">
    <property type="entry name" value="cTAGE_MIA/OTOR"/>
</dbReference>
<feature type="compositionally biased region" description="Polar residues" evidence="3">
    <location>
        <begin position="141"/>
        <end position="171"/>
    </location>
</feature>
<dbReference type="GO" id="GO:0035459">
    <property type="term" value="P:vesicle cargo loading"/>
    <property type="evidence" value="ECO:0007669"/>
    <property type="project" value="TreeGrafter"/>
</dbReference>
<feature type="coiled-coil region" evidence="2">
    <location>
        <begin position="802"/>
        <end position="881"/>
    </location>
</feature>
<protein>
    <recommendedName>
        <fullName evidence="6">Transport and Golgi organization protein 1</fullName>
    </recommendedName>
</protein>
<accession>A0AAV7HX35</accession>
<dbReference type="PANTHER" id="PTHR23158:SF33">
    <property type="entry name" value="TRANSPORT AND GOLGI ORGANIZATION PROTEIN 1"/>
    <property type="match status" value="1"/>
</dbReference>
<feature type="region of interest" description="Disordered" evidence="3">
    <location>
        <begin position="602"/>
        <end position="674"/>
    </location>
</feature>
<dbReference type="GO" id="GO:0005789">
    <property type="term" value="C:endoplasmic reticulum membrane"/>
    <property type="evidence" value="ECO:0007669"/>
    <property type="project" value="TreeGrafter"/>
</dbReference>
<feature type="compositionally biased region" description="Basic and acidic residues" evidence="3">
    <location>
        <begin position="1352"/>
        <end position="1381"/>
    </location>
</feature>
<dbReference type="GO" id="GO:0070971">
    <property type="term" value="C:endoplasmic reticulum exit site"/>
    <property type="evidence" value="ECO:0007669"/>
    <property type="project" value="TreeGrafter"/>
</dbReference>
<feature type="compositionally biased region" description="Polar residues" evidence="3">
    <location>
        <begin position="639"/>
        <end position="660"/>
    </location>
</feature>
<feature type="region of interest" description="Disordered" evidence="3">
    <location>
        <begin position="360"/>
        <end position="385"/>
    </location>
</feature>
<feature type="region of interest" description="Disordered" evidence="3">
    <location>
        <begin position="1227"/>
        <end position="1381"/>
    </location>
</feature>
<dbReference type="GO" id="GO:0009306">
    <property type="term" value="P:protein secretion"/>
    <property type="evidence" value="ECO:0007669"/>
    <property type="project" value="TreeGrafter"/>
</dbReference>
<keyword evidence="1 2" id="KW-0175">Coiled coil</keyword>
<feature type="compositionally biased region" description="Polar residues" evidence="3">
    <location>
        <begin position="412"/>
        <end position="421"/>
    </location>
</feature>
<dbReference type="PANTHER" id="PTHR23158">
    <property type="entry name" value="MELANOMA INHIBITORY ACTIVITY-RELATED"/>
    <property type="match status" value="1"/>
</dbReference>
<dbReference type="SUPFAM" id="SSF50044">
    <property type="entry name" value="SH3-domain"/>
    <property type="match status" value="1"/>
</dbReference>
<feature type="compositionally biased region" description="Polar residues" evidence="3">
    <location>
        <begin position="614"/>
        <end position="631"/>
    </location>
</feature>
<evidence type="ECO:0000313" key="4">
    <source>
        <dbReference type="EMBL" id="KAH0539427.1"/>
    </source>
</evidence>
<feature type="compositionally biased region" description="Pro residues" evidence="3">
    <location>
        <begin position="1301"/>
        <end position="1329"/>
    </location>
</feature>
<dbReference type="Proteomes" id="UP000826195">
    <property type="component" value="Unassembled WGS sequence"/>
</dbReference>
<dbReference type="GO" id="GO:0006888">
    <property type="term" value="P:endoplasmic reticulum to Golgi vesicle-mediated transport"/>
    <property type="evidence" value="ECO:0007669"/>
    <property type="project" value="TreeGrafter"/>
</dbReference>
<feature type="compositionally biased region" description="Polar residues" evidence="3">
    <location>
        <begin position="1263"/>
        <end position="1272"/>
    </location>
</feature>
<evidence type="ECO:0000256" key="1">
    <source>
        <dbReference type="ARBA" id="ARBA00023054"/>
    </source>
</evidence>
<evidence type="ECO:0000256" key="2">
    <source>
        <dbReference type="SAM" id="Coils"/>
    </source>
</evidence>
<sequence length="1381" mass="155156">MWCSDIAVVNASNSNKKKNNNMIGKKLTNLSMERFLWISVIFIFYTISPCTSNISDKRLCYDPECSVPVSLAKTVMKYHSNDPQILSFEPNVDVTVFSKSAGSRDDLWGVEIAGRRGYAPVGFIREKKVLKKDLEHEVPTEVSNSSEFESQNGQKTQDSVINSNPEVKNSMDSISPVVENVSPSFEIIDGTTIDHRPDQRREADNFATRIIESADKEQPVLTVHPNLISTQAFDDNSATAMRENSREIERVNEFGNFKEELLQNNFEDKKVENVNNFDDNKVEVSQSQDFNPDKSQVDGQQNIEKEYDSQKVANNMNDNSRELNEGFNDASKENKEKENVEADNTFTQVLGKVSSLFDSFTTTESSDSKPQEIPPTGTPQNVENMNPQSEQFAVTEKMNYADSEVSQESEHQPGNQAQSDNFAGNQQAQVNSNNQGNGGESNNFVENQNRQFNSENLSGNQDQHINLGNQVPFNSQNQENLANTNNFSNNQENRGDSNNFSDNQQASFNSENSPENQGNSGENKVSENQGNQLLNNFENNQNSIISENFSEKKEYYNSEEINTSQNPSENQEELNVQPDISKQDEFTGSIDDSIDQTSSFNELQAPRSLLNVKNDPSSTDHSTEFTESPENNSEDFEPTTATYEEFITSTSPPEESQNIPEFTDPTADSESEDTANIEGLESEMSSDVCHVNGDCEQLENQNLSSEDSSEEYEIFSSFGTKNYWETLSYLALTAFTTLLFSLGYFYFENSRRDGQLIAKINKLEKELLVATKENTVLDDSLKSTKTRLDSIEDESFGSNEMVTSLKSELEAANETKIELENQIATLEKDLESATEAGLELERMLREILASNNQENPLAKSIEDLQSRLNAQQTINDSLKNALLLKTQEHDIGRVEIESLTAELAGTTKKYDQLVIDFTRVDEELKQVTKSKSDIEEKLTKKIQEIEKQLADVSAEKIVMNKQLKEKKMELKDLKQIVKSNSSNIDLSKLADVSRIKAEADMLKEERDELKAKLGDVEGAHQLLEEHMKMINEEVVSLSEQCKIAIKEKAEAETRLEVLTKFFNEKEAERQKEEAMWLQQQGEVSTTIDRLHMMQNEIHNYKQQIETLKHEILDQEKEYKKQIADLEAKSHENWVRARQNERRLEESKAEASQLRNRLTLIEKNFSDTDSDIKTHRMESNGETATSPQLFLAESSSSPIMFAGSSSMPPPPFLHGPLPPYMHAMPPLPGYDVGQRPPPLGGRLSSPPLVPGPLAGPPPPLPPSNTSNSRFNHASSSPPSPPISPGLPLPHPNSSLPGHYRPTQPPPPPPVLFPGDRIPPVPLPSMLPPPGAGNSSWSDEKLPSRNNGGSFHPFQRDQRDFSSKHLSSDKRQSSYDQHRDKYS</sequence>
<feature type="region of interest" description="Disordered" evidence="3">
    <location>
        <begin position="454"/>
        <end position="527"/>
    </location>
</feature>
<comment type="caution">
    <text evidence="4">The sequence shown here is derived from an EMBL/GenBank/DDBJ whole genome shotgun (WGS) entry which is preliminary data.</text>
</comment>
<evidence type="ECO:0000256" key="3">
    <source>
        <dbReference type="SAM" id="MobiDB-lite"/>
    </source>
</evidence>
<reference evidence="4 5" key="1">
    <citation type="journal article" date="2021" name="J. Hered.">
        <title>A chromosome-level genome assembly of the parasitoid wasp, Cotesia glomerata (Hymenoptera: Braconidae).</title>
        <authorList>
            <person name="Pinto B.J."/>
            <person name="Weis J.J."/>
            <person name="Gamble T."/>
            <person name="Ode P.J."/>
            <person name="Paul R."/>
            <person name="Zaspel J.M."/>
        </authorList>
    </citation>
    <scope>NUCLEOTIDE SEQUENCE [LARGE SCALE GENOMIC DNA]</scope>
    <source>
        <strain evidence="4">CgM1</strain>
    </source>
</reference>
<dbReference type="InterPro" id="IPR036028">
    <property type="entry name" value="SH3-like_dom_sf"/>
</dbReference>
<feature type="region of interest" description="Disordered" evidence="3">
    <location>
        <begin position="136"/>
        <end position="171"/>
    </location>
</feature>
<feature type="region of interest" description="Disordered" evidence="3">
    <location>
        <begin position="556"/>
        <end position="576"/>
    </location>
</feature>
<gene>
    <name evidence="4" type="ORF">KQX54_004731</name>
</gene>
<keyword evidence="5" id="KW-1185">Reference proteome</keyword>
<dbReference type="Gene3D" id="2.30.30.40">
    <property type="entry name" value="SH3 Domains"/>
    <property type="match status" value="1"/>
</dbReference>
<feature type="compositionally biased region" description="Pro residues" evidence="3">
    <location>
        <begin position="1246"/>
        <end position="1261"/>
    </location>
</feature>
<name>A0AAV7HX35_COTGL</name>